<gene>
    <name evidence="7" type="ORF">AMATHDRAFT_75583</name>
</gene>
<dbReference type="Proteomes" id="UP000242287">
    <property type="component" value="Unassembled WGS sequence"/>
</dbReference>
<evidence type="ECO:0000256" key="5">
    <source>
        <dbReference type="RuleBase" id="RU003345"/>
    </source>
</evidence>
<organism evidence="7 8">
    <name type="scientific">Amanita thiersii Skay4041</name>
    <dbReference type="NCBI Taxonomy" id="703135"/>
    <lineage>
        <taxon>Eukaryota</taxon>
        <taxon>Fungi</taxon>
        <taxon>Dikarya</taxon>
        <taxon>Basidiomycota</taxon>
        <taxon>Agaricomycotina</taxon>
        <taxon>Agaricomycetes</taxon>
        <taxon>Agaricomycetidae</taxon>
        <taxon>Agaricales</taxon>
        <taxon>Pluteineae</taxon>
        <taxon>Amanitaceae</taxon>
        <taxon>Amanita</taxon>
    </lineage>
</organism>
<dbReference type="STRING" id="703135.A0A2A9NS59"/>
<keyword evidence="8" id="KW-1185">Reference proteome</keyword>
<accession>A0A2A9NS59</accession>
<evidence type="ECO:0000256" key="1">
    <source>
        <dbReference type="ARBA" id="ARBA00009986"/>
    </source>
</evidence>
<dbReference type="AlphaFoldDB" id="A0A2A9NS59"/>
<dbReference type="GO" id="GO:0016620">
    <property type="term" value="F:oxidoreductase activity, acting on the aldehyde or oxo group of donors, NAD or NADP as acceptor"/>
    <property type="evidence" value="ECO:0007669"/>
    <property type="project" value="InterPro"/>
</dbReference>
<comment type="similarity">
    <text evidence="1 5">Belongs to the aldehyde dehydrogenase family.</text>
</comment>
<dbReference type="InterPro" id="IPR016163">
    <property type="entry name" value="Ald_DH_C"/>
</dbReference>
<evidence type="ECO:0000256" key="3">
    <source>
        <dbReference type="ARBA" id="ARBA00023027"/>
    </source>
</evidence>
<evidence type="ECO:0000256" key="2">
    <source>
        <dbReference type="ARBA" id="ARBA00023002"/>
    </source>
</evidence>
<dbReference type="Gene3D" id="3.40.605.10">
    <property type="entry name" value="Aldehyde Dehydrogenase, Chain A, domain 1"/>
    <property type="match status" value="1"/>
</dbReference>
<dbReference type="OrthoDB" id="310895at2759"/>
<dbReference type="InterPro" id="IPR016162">
    <property type="entry name" value="Ald_DH_N"/>
</dbReference>
<dbReference type="SUPFAM" id="SSF53720">
    <property type="entry name" value="ALDH-like"/>
    <property type="match status" value="1"/>
</dbReference>
<feature type="active site" evidence="4">
    <location>
        <position position="255"/>
    </location>
</feature>
<protein>
    <recommendedName>
        <fullName evidence="6">Aldehyde dehydrogenase domain-containing protein</fullName>
    </recommendedName>
</protein>
<dbReference type="Gene3D" id="3.40.309.10">
    <property type="entry name" value="Aldehyde Dehydrogenase, Chain A, domain 2"/>
    <property type="match status" value="1"/>
</dbReference>
<dbReference type="InterPro" id="IPR015590">
    <property type="entry name" value="Aldehyde_DH_dom"/>
</dbReference>
<dbReference type="InterPro" id="IPR016161">
    <property type="entry name" value="Ald_DH/histidinol_DH"/>
</dbReference>
<reference evidence="7 8" key="1">
    <citation type="submission" date="2014-02" db="EMBL/GenBank/DDBJ databases">
        <title>Transposable element dynamics among asymbiotic and ectomycorrhizal Amanita fungi.</title>
        <authorList>
            <consortium name="DOE Joint Genome Institute"/>
            <person name="Hess J."/>
            <person name="Skrede I."/>
            <person name="Wolfe B."/>
            <person name="LaButti K."/>
            <person name="Ohm R.A."/>
            <person name="Grigoriev I.V."/>
            <person name="Pringle A."/>
        </authorList>
    </citation>
    <scope>NUCLEOTIDE SEQUENCE [LARGE SCALE GENOMIC DNA]</scope>
    <source>
        <strain evidence="7 8">SKay4041</strain>
    </source>
</reference>
<evidence type="ECO:0000259" key="6">
    <source>
        <dbReference type="Pfam" id="PF00171"/>
    </source>
</evidence>
<dbReference type="PANTHER" id="PTHR42986:SF1">
    <property type="entry name" value="BENZALDEHYDE DEHYDROGENASE YFMT"/>
    <property type="match status" value="1"/>
</dbReference>
<keyword evidence="2 5" id="KW-0560">Oxidoreductase</keyword>
<dbReference type="EMBL" id="KZ302002">
    <property type="protein sequence ID" value="PFH50503.1"/>
    <property type="molecule type" value="Genomic_DNA"/>
</dbReference>
<dbReference type="PROSITE" id="PS00687">
    <property type="entry name" value="ALDEHYDE_DEHYDR_GLU"/>
    <property type="match status" value="1"/>
</dbReference>
<evidence type="ECO:0000256" key="4">
    <source>
        <dbReference type="PROSITE-ProRule" id="PRU10007"/>
    </source>
</evidence>
<feature type="domain" description="Aldehyde dehydrogenase" evidence="6">
    <location>
        <begin position="17"/>
        <end position="468"/>
    </location>
</feature>
<proteinExistence type="inferred from homology"/>
<evidence type="ECO:0000313" key="7">
    <source>
        <dbReference type="EMBL" id="PFH50503.1"/>
    </source>
</evidence>
<evidence type="ECO:0000313" key="8">
    <source>
        <dbReference type="Proteomes" id="UP000242287"/>
    </source>
</evidence>
<keyword evidence="3" id="KW-0520">NAD</keyword>
<sequence length="487" mass="52007">MTAFTPLFINGASTAASDGGTFEVRNSYTGKVVGTAASATSADCKAAIEAAGKALRKWEETRPTDRGRIFQKAIDLLQTDEYKQKIQQAVREEISAAEDWSYFSWVASINTLRGAVNMVAQLKGDMYLSEAVPGATVFTQRRPMGVIFAIGPWNAPVTLALRAVAAPIICGNTVVFKGSEFSPSSQAIAVEVLAEAGLPPGVVNFISVSRENAPALTAEIIGHPLVRKINFTGSDRVGRIIATEAAKYLKPCVLELGGKAPTIVLDDADLTEAAKAIVHGALTFSGQVCMSTERVIAQSGIAQDLLSRIRELCEKMKAGDPSDPAVKFSALFTEMSAENVVGMMREAQGQGANVLFGDLQRQGALVTPHVVTDVRPGMRLWDRESFGPVITFAVAQTVDEAVELANASEYSLTASLWSKDRFAALEIAPRIRSGYVNINGPTLHSEPGIGLIGLGGASGYGRFDVEAFTDKRAFIVHSSGRKYPFLN</sequence>
<dbReference type="InterPro" id="IPR029510">
    <property type="entry name" value="Ald_DH_CS_GLU"/>
</dbReference>
<name>A0A2A9NS59_9AGAR</name>
<dbReference type="Pfam" id="PF00171">
    <property type="entry name" value="Aldedh"/>
    <property type="match status" value="1"/>
</dbReference>
<dbReference type="PANTHER" id="PTHR42986">
    <property type="entry name" value="BENZALDEHYDE DEHYDROGENASE YFMT"/>
    <property type="match status" value="1"/>
</dbReference>